<protein>
    <submittedName>
        <fullName evidence="1">Uncharacterized protein</fullName>
    </submittedName>
</protein>
<dbReference type="Proteomes" id="UP001165136">
    <property type="component" value="Unassembled WGS sequence"/>
</dbReference>
<proteinExistence type="predicted"/>
<keyword evidence="2" id="KW-1185">Reference proteome</keyword>
<dbReference type="EMBL" id="BSTI01000002">
    <property type="protein sequence ID" value="GLY64211.1"/>
    <property type="molecule type" value="Genomic_DNA"/>
</dbReference>
<reference evidence="1" key="1">
    <citation type="submission" date="2023-03" db="EMBL/GenBank/DDBJ databases">
        <title>Amycolatopsis taiwanensis NBRC 103393.</title>
        <authorList>
            <person name="Ichikawa N."/>
            <person name="Sato H."/>
            <person name="Tonouchi N."/>
        </authorList>
    </citation>
    <scope>NUCLEOTIDE SEQUENCE</scope>
    <source>
        <strain evidence="1">NBRC 103393</strain>
    </source>
</reference>
<organism evidence="1 2">
    <name type="scientific">Amycolatopsis taiwanensis</name>
    <dbReference type="NCBI Taxonomy" id="342230"/>
    <lineage>
        <taxon>Bacteria</taxon>
        <taxon>Bacillati</taxon>
        <taxon>Actinomycetota</taxon>
        <taxon>Actinomycetes</taxon>
        <taxon>Pseudonocardiales</taxon>
        <taxon>Pseudonocardiaceae</taxon>
        <taxon>Amycolatopsis</taxon>
    </lineage>
</organism>
<comment type="caution">
    <text evidence="1">The sequence shown here is derived from an EMBL/GenBank/DDBJ whole genome shotgun (WGS) entry which is preliminary data.</text>
</comment>
<evidence type="ECO:0000313" key="1">
    <source>
        <dbReference type="EMBL" id="GLY64211.1"/>
    </source>
</evidence>
<sequence>MLYLAITYGILVMILALTGRLDAFAQWQVYPGLISGSLLGNRFYQRREAVRRDADKDANGEG</sequence>
<evidence type="ECO:0000313" key="2">
    <source>
        <dbReference type="Proteomes" id="UP001165136"/>
    </source>
</evidence>
<accession>A0A9W6QUD3</accession>
<gene>
    <name evidence="1" type="ORF">Atai01_08300</name>
</gene>
<dbReference type="AlphaFoldDB" id="A0A9W6QUD3"/>
<name>A0A9W6QUD3_9PSEU</name>